<dbReference type="eggNOG" id="COG1807">
    <property type="taxonomic scope" value="Bacteria"/>
</dbReference>
<dbReference type="PANTHER" id="PTHR33908:SF11">
    <property type="entry name" value="MEMBRANE PROTEIN"/>
    <property type="match status" value="1"/>
</dbReference>
<name>F5XGX1_MICPN</name>
<dbReference type="KEGG" id="mph:MLP_25890"/>
<evidence type="ECO:0000313" key="9">
    <source>
        <dbReference type="EMBL" id="BAK35603.1"/>
    </source>
</evidence>
<dbReference type="InterPro" id="IPR050297">
    <property type="entry name" value="LipidA_mod_glycosyltrf_83"/>
</dbReference>
<feature type="transmembrane region" description="Helical" evidence="8">
    <location>
        <begin position="12"/>
        <end position="34"/>
    </location>
</feature>
<feature type="transmembrane region" description="Helical" evidence="8">
    <location>
        <begin position="125"/>
        <end position="143"/>
    </location>
</feature>
<evidence type="ECO:0000256" key="8">
    <source>
        <dbReference type="SAM" id="Phobius"/>
    </source>
</evidence>
<feature type="transmembrane region" description="Helical" evidence="8">
    <location>
        <begin position="331"/>
        <end position="349"/>
    </location>
</feature>
<keyword evidence="6 8" id="KW-1133">Transmembrane helix</keyword>
<dbReference type="AlphaFoldDB" id="F5XGX1"/>
<reference evidence="9 10" key="1">
    <citation type="submission" date="2011-05" db="EMBL/GenBank/DDBJ databases">
        <title>Whole genome sequence of Microlunatus phosphovorus NM-1.</title>
        <authorList>
            <person name="Hosoyama A."/>
            <person name="Sasaki K."/>
            <person name="Harada T."/>
            <person name="Igarashi R."/>
            <person name="Kawakoshi A."/>
            <person name="Sasagawa M."/>
            <person name="Fukada J."/>
            <person name="Nakamura S."/>
            <person name="Katano Y."/>
            <person name="Hanada S."/>
            <person name="Kamagata Y."/>
            <person name="Nakamura N."/>
            <person name="Yamazaki S."/>
            <person name="Fujita N."/>
        </authorList>
    </citation>
    <scope>NUCLEOTIDE SEQUENCE [LARGE SCALE GENOMIC DNA]</scope>
    <source>
        <strain evidence="10">ATCC 700054 / DSM 10555 / JCM 9379 / NBRC 101784 / NCIMB 13414 / VKM Ac-1990 / NM-1</strain>
    </source>
</reference>
<feature type="transmembrane region" description="Helical" evidence="8">
    <location>
        <begin position="361"/>
        <end position="381"/>
    </location>
</feature>
<feature type="transmembrane region" description="Helical" evidence="8">
    <location>
        <begin position="69"/>
        <end position="91"/>
    </location>
</feature>
<evidence type="ECO:0000256" key="4">
    <source>
        <dbReference type="ARBA" id="ARBA00022679"/>
    </source>
</evidence>
<feature type="transmembrane region" description="Helical" evidence="8">
    <location>
        <begin position="306"/>
        <end position="325"/>
    </location>
</feature>
<evidence type="ECO:0008006" key="11">
    <source>
        <dbReference type="Google" id="ProtNLM"/>
    </source>
</evidence>
<dbReference type="EMBL" id="AP012204">
    <property type="protein sequence ID" value="BAK35603.1"/>
    <property type="molecule type" value="Genomic_DNA"/>
</dbReference>
<sequence>MAAQSALGTHLARWWFTMGLVGVFLLAFGVRLGAVVRGAGLHGLGNYDDGVHFAAALGLVNGLLPYRDFLLLHPPGVAIVLATFAALSWLIGEPDAVAVARLSWMLLGGVNAVLCGLVLRPVNRIAGLVAALCYALALGAVYVEHTMLLEAPATTVLLAALVVTRLLGGGDGIRVQHYVVAGLLLGFSPLLKMWGIVPLLVVVVTIWLRRGRRPGLITLGTAAATCAAVCLPFFVAAPAQMWQMVVVAQLGRRRVRESPAERLTDVLGLRGWAPDRTQWSGLLAVVVVLLTVCVVLCLVRAELRVIAALLLTHGALAMTTPMWFLHYAGLTAAPIALAVGGALTVRLGWCGQLQRRSAARFLSAALIGLAMVSMLALAYPLREHTLGGKKFPAAELAPTAGQLAGCVATDWPMALLQLNLLQRQIDRDCRFVVDLGGYSYYLTDSAYHDQMRRKNEDWQVLALAYYRSADAVLPVRFSVKSGFSEETARTVKSWPVIVKAGRYAIRQPLPQGLR</sequence>
<feature type="transmembrane region" description="Helical" evidence="8">
    <location>
        <begin position="98"/>
        <end position="119"/>
    </location>
</feature>
<keyword evidence="10" id="KW-1185">Reference proteome</keyword>
<keyword evidence="3" id="KW-0328">Glycosyltransferase</keyword>
<evidence type="ECO:0000256" key="5">
    <source>
        <dbReference type="ARBA" id="ARBA00022692"/>
    </source>
</evidence>
<organism evidence="9 10">
    <name type="scientific">Microlunatus phosphovorus (strain ATCC 700054 / DSM 10555 / JCM 9379 / NBRC 101784 / NCIMB 13414 / VKM Ac-1990 / NM-1)</name>
    <dbReference type="NCBI Taxonomy" id="1032480"/>
    <lineage>
        <taxon>Bacteria</taxon>
        <taxon>Bacillati</taxon>
        <taxon>Actinomycetota</taxon>
        <taxon>Actinomycetes</taxon>
        <taxon>Propionibacteriales</taxon>
        <taxon>Propionibacteriaceae</taxon>
        <taxon>Microlunatus</taxon>
    </lineage>
</organism>
<dbReference type="Proteomes" id="UP000007947">
    <property type="component" value="Chromosome"/>
</dbReference>
<feature type="transmembrane region" description="Helical" evidence="8">
    <location>
        <begin position="215"/>
        <end position="235"/>
    </location>
</feature>
<feature type="transmembrane region" description="Helical" evidence="8">
    <location>
        <begin position="179"/>
        <end position="208"/>
    </location>
</feature>
<keyword evidence="7 8" id="KW-0472">Membrane</keyword>
<dbReference type="OrthoDB" id="5485682at2"/>
<dbReference type="STRING" id="1032480.MLP_25890"/>
<keyword evidence="5 8" id="KW-0812">Transmembrane</keyword>
<evidence type="ECO:0000313" key="10">
    <source>
        <dbReference type="Proteomes" id="UP000007947"/>
    </source>
</evidence>
<evidence type="ECO:0000256" key="7">
    <source>
        <dbReference type="ARBA" id="ARBA00023136"/>
    </source>
</evidence>
<evidence type="ECO:0000256" key="2">
    <source>
        <dbReference type="ARBA" id="ARBA00022475"/>
    </source>
</evidence>
<dbReference type="GO" id="GO:0009103">
    <property type="term" value="P:lipopolysaccharide biosynthetic process"/>
    <property type="evidence" value="ECO:0007669"/>
    <property type="project" value="UniProtKB-ARBA"/>
</dbReference>
<evidence type="ECO:0000256" key="3">
    <source>
        <dbReference type="ARBA" id="ARBA00022676"/>
    </source>
</evidence>
<comment type="subcellular location">
    <subcellularLocation>
        <location evidence="1">Cell membrane</location>
        <topology evidence="1">Multi-pass membrane protein</topology>
    </subcellularLocation>
</comment>
<keyword evidence="4" id="KW-0808">Transferase</keyword>
<accession>F5XGX1</accession>
<dbReference type="RefSeq" id="WP_013863472.1">
    <property type="nucleotide sequence ID" value="NC_015635.1"/>
</dbReference>
<evidence type="ECO:0000256" key="1">
    <source>
        <dbReference type="ARBA" id="ARBA00004651"/>
    </source>
</evidence>
<protein>
    <recommendedName>
        <fullName evidence="11">Glycosyltransferase RgtA/B/C/D-like domain-containing protein</fullName>
    </recommendedName>
</protein>
<keyword evidence="2" id="KW-1003">Cell membrane</keyword>
<dbReference type="PANTHER" id="PTHR33908">
    <property type="entry name" value="MANNOSYLTRANSFERASE YKCB-RELATED"/>
    <property type="match status" value="1"/>
</dbReference>
<dbReference type="GO" id="GO:0005886">
    <property type="term" value="C:plasma membrane"/>
    <property type="evidence" value="ECO:0007669"/>
    <property type="project" value="UniProtKB-SubCell"/>
</dbReference>
<gene>
    <name evidence="9" type="ordered locus">MLP_25890</name>
</gene>
<dbReference type="HOGENOM" id="CLU_529775_0_0_11"/>
<proteinExistence type="predicted"/>
<feature type="transmembrane region" description="Helical" evidence="8">
    <location>
        <begin position="279"/>
        <end position="299"/>
    </location>
</feature>
<dbReference type="GO" id="GO:0016763">
    <property type="term" value="F:pentosyltransferase activity"/>
    <property type="evidence" value="ECO:0007669"/>
    <property type="project" value="TreeGrafter"/>
</dbReference>
<evidence type="ECO:0000256" key="6">
    <source>
        <dbReference type="ARBA" id="ARBA00022989"/>
    </source>
</evidence>